<dbReference type="InterPro" id="IPR038078">
    <property type="entry name" value="PhoU-like_sf"/>
</dbReference>
<feature type="domain" description="PhoU" evidence="8">
    <location>
        <begin position="123"/>
        <end position="207"/>
    </location>
</feature>
<name>D5MEI2_METO1</name>
<feature type="domain" description="PhoU" evidence="8">
    <location>
        <begin position="20"/>
        <end position="106"/>
    </location>
</feature>
<evidence type="ECO:0000256" key="5">
    <source>
        <dbReference type="ARBA" id="ARBA00022448"/>
    </source>
</evidence>
<evidence type="ECO:0000256" key="6">
    <source>
        <dbReference type="ARBA" id="ARBA00022490"/>
    </source>
</evidence>
<comment type="subcellular location">
    <subcellularLocation>
        <location evidence="1">Cytoplasm</location>
    </subcellularLocation>
</comment>
<dbReference type="STRING" id="671143.DAMO_1099"/>
<dbReference type="PATRIC" id="fig|671143.5.peg.961"/>
<dbReference type="HOGENOM" id="CLU_606474_0_0_0"/>
<dbReference type="FunFam" id="1.20.58.220:FF:000004">
    <property type="entry name" value="Phosphate-specific transport system accessory protein PhoU"/>
    <property type="match status" value="1"/>
</dbReference>
<dbReference type="PANTHER" id="PTHR42930:SF3">
    <property type="entry name" value="PHOSPHATE-SPECIFIC TRANSPORT SYSTEM ACCESSORY PROTEIN PHOU"/>
    <property type="match status" value="1"/>
</dbReference>
<dbReference type="InterPro" id="IPR026022">
    <property type="entry name" value="PhoU_dom"/>
</dbReference>
<dbReference type="AlphaFoldDB" id="D5MEI2"/>
<gene>
    <name evidence="9" type="ORF">DAMO_1099</name>
</gene>
<dbReference type="Pfam" id="PF01895">
    <property type="entry name" value="PhoU"/>
    <property type="match status" value="2"/>
</dbReference>
<dbReference type="EMBL" id="FP565575">
    <property type="protein sequence ID" value="CBE68159.1"/>
    <property type="molecule type" value="Genomic_DNA"/>
</dbReference>
<dbReference type="Proteomes" id="UP000006898">
    <property type="component" value="Chromosome"/>
</dbReference>
<evidence type="ECO:0000256" key="7">
    <source>
        <dbReference type="ARBA" id="ARBA00022592"/>
    </source>
</evidence>
<organism evidence="9 10">
    <name type="scientific">Methylomirabilis oxygeniifera</name>
    <dbReference type="NCBI Taxonomy" id="671143"/>
    <lineage>
        <taxon>Bacteria</taxon>
        <taxon>Candidatus Methylomirabilota</taxon>
        <taxon>Candidatus Methylomirabilia</taxon>
        <taxon>Candidatus Methylomirabilales</taxon>
        <taxon>Candidatus Methylomirabilaceae</taxon>
        <taxon>Candidatus Methylomirabilis</taxon>
    </lineage>
</organism>
<dbReference type="NCBIfam" id="TIGR02135">
    <property type="entry name" value="phoU_full"/>
    <property type="match status" value="1"/>
</dbReference>
<dbReference type="PANTHER" id="PTHR42930">
    <property type="entry name" value="PHOSPHATE-SPECIFIC TRANSPORT SYSTEM ACCESSORY PROTEIN PHOU"/>
    <property type="match status" value="1"/>
</dbReference>
<evidence type="ECO:0000259" key="8">
    <source>
        <dbReference type="Pfam" id="PF01895"/>
    </source>
</evidence>
<keyword evidence="6" id="KW-0963">Cytoplasm</keyword>
<dbReference type="GO" id="GO:0006817">
    <property type="term" value="P:phosphate ion transport"/>
    <property type="evidence" value="ECO:0007669"/>
    <property type="project" value="UniProtKB-KW"/>
</dbReference>
<protein>
    <submittedName>
        <fullName evidence="9">Transcriptional repressor for high-affinity phosphate uptake (Modular protein)</fullName>
    </submittedName>
</protein>
<dbReference type="GO" id="GO:0030643">
    <property type="term" value="P:intracellular phosphate ion homeostasis"/>
    <property type="evidence" value="ECO:0007669"/>
    <property type="project" value="InterPro"/>
</dbReference>
<dbReference type="SUPFAM" id="SSF109755">
    <property type="entry name" value="PhoU-like"/>
    <property type="match status" value="2"/>
</dbReference>
<accession>D5MEI2</accession>
<dbReference type="Gene3D" id="1.20.58.220">
    <property type="entry name" value="Phosphate transport system protein phou homolog 2, domain 2"/>
    <property type="match status" value="2"/>
</dbReference>
<keyword evidence="7" id="KW-0592">Phosphate transport</keyword>
<dbReference type="GO" id="GO:0005737">
    <property type="term" value="C:cytoplasm"/>
    <property type="evidence" value="ECO:0007669"/>
    <property type="project" value="UniProtKB-SubCell"/>
</dbReference>
<evidence type="ECO:0000313" key="10">
    <source>
        <dbReference type="Proteomes" id="UP000006898"/>
    </source>
</evidence>
<dbReference type="Pfam" id="PF01865">
    <property type="entry name" value="PhoU_div"/>
    <property type="match status" value="1"/>
</dbReference>
<dbReference type="GO" id="GO:0045936">
    <property type="term" value="P:negative regulation of phosphate metabolic process"/>
    <property type="evidence" value="ECO:0007669"/>
    <property type="project" value="InterPro"/>
</dbReference>
<sequence>MKTIQRHFDEQLQELRAHLLAMGSLAEAMIVKSVKGLVERNDTLVQEVFTHEEEMDQRCIETDQRCFTLLALQQPMAGDLRFIAVAIKINSDIERIGDLAVNIAQAASVLITQPPLKPLIDIPRIALLCQEMVKKSLDAFVARDPELARIVIESDDSVDSLRDQIFRELLTYMMTDPAIIPRALDLILVSRYLERIADHATNIAEDVVYIVRGEDVRERGDKEIRKGLRRPASVLPEIPGVDRKAVADHRLMPEEREFLSLIESAAHNLLEAAKSLQTMFDNYTDPVEKWRKIREAEHQGDAITHRIMKRLNQTFIPFFDRENLHALASAIDDVVDFIEATASRMVLYKIEQPTPESREMVAIIMASAEQVEKAVSQLPRLDTVQEICVEINRLENTADDLFRRVIARLFESDLPVLELTKWKEIYESLEGVTDRCEDVANVVETIALKHS</sequence>
<comment type="subunit">
    <text evidence="4">Homodimer.</text>
</comment>
<proteinExistence type="inferred from homology"/>
<comment type="similarity">
    <text evidence="2">Belongs to the PhoU family.</text>
</comment>
<evidence type="ECO:0000313" key="9">
    <source>
        <dbReference type="EMBL" id="CBE68159.1"/>
    </source>
</evidence>
<evidence type="ECO:0000256" key="1">
    <source>
        <dbReference type="ARBA" id="ARBA00004496"/>
    </source>
</evidence>
<dbReference type="InterPro" id="IPR018445">
    <property type="entry name" value="Put_Phosphate_transp_reg"/>
</dbReference>
<dbReference type="eggNOG" id="COG0704">
    <property type="taxonomic scope" value="Bacteria"/>
</dbReference>
<reference evidence="9 10" key="1">
    <citation type="journal article" date="2010" name="Nature">
        <title>Nitrite-driven anaerobic methane oxidation by oxygenic bacteria.</title>
        <authorList>
            <person name="Ettwig K.F."/>
            <person name="Butler M.K."/>
            <person name="Le Paslier D."/>
            <person name="Pelletier E."/>
            <person name="Mangenot S."/>
            <person name="Kuypers M.M.M."/>
            <person name="Schreiber F."/>
            <person name="Dutilh B.E."/>
            <person name="Zedelius J."/>
            <person name="de Beer D."/>
            <person name="Gloerich J."/>
            <person name="Wessels H.J.C.T."/>
            <person name="van Allen T."/>
            <person name="Luesken F."/>
            <person name="Wu M."/>
            <person name="van de Pas-Schoonen K.T."/>
            <person name="Op den Camp H.J.M."/>
            <person name="Janssen-Megens E.M."/>
            <person name="Francoijs K-J."/>
            <person name="Stunnenberg H."/>
            <person name="Weissenbach J."/>
            <person name="Jetten M.S.M."/>
            <person name="Strous M."/>
        </authorList>
    </citation>
    <scope>NUCLEOTIDE SEQUENCE [LARGE SCALE GENOMIC DNA]</scope>
</reference>
<dbReference type="eggNOG" id="COG1392">
    <property type="taxonomic scope" value="Bacteria"/>
</dbReference>
<evidence type="ECO:0000256" key="4">
    <source>
        <dbReference type="ARBA" id="ARBA00011738"/>
    </source>
</evidence>
<keyword evidence="5" id="KW-0813">Transport</keyword>
<dbReference type="InterPro" id="IPR028366">
    <property type="entry name" value="PhoU"/>
</dbReference>
<dbReference type="KEGG" id="mox:DAMO_1099"/>
<evidence type="ECO:0000256" key="3">
    <source>
        <dbReference type="ARBA" id="ARBA00008591"/>
    </source>
</evidence>
<comment type="similarity">
    <text evidence="3">Belongs to the UPF0111 family.</text>
</comment>
<evidence type="ECO:0000256" key="2">
    <source>
        <dbReference type="ARBA" id="ARBA00008107"/>
    </source>
</evidence>